<name>A0A2A2CGR7_ECOLX</name>
<dbReference type="EMBL" id="MRVZ01000007">
    <property type="protein sequence ID" value="PAU26418.1"/>
    <property type="molecule type" value="Genomic_DNA"/>
</dbReference>
<dbReference type="AlphaFoldDB" id="A0A2A2CGR7"/>
<dbReference type="InterPro" id="IPR035360">
    <property type="entry name" value="DUF5420"/>
</dbReference>
<reference evidence="1 2" key="1">
    <citation type="submission" date="2016-12" db="EMBL/GenBank/DDBJ databases">
        <title>Real-Time Genomic Investigation Underlying the Public Health Response to a Shiga Toxin-Producing Escherichia Coli O26:H11 Outbreak in a Nursery.</title>
        <authorList>
            <person name="Ferdous M."/>
            <person name="Moran-Gilad J."/>
            <person name="Rossen J.W."/>
            <person name="Gdalevich M."/>
        </authorList>
    </citation>
    <scope>NUCLEOTIDE SEQUENCE [LARGE SCALE GENOMIC DNA]</scope>
    <source>
        <strain evidence="1 2">STEC 514-2</strain>
    </source>
</reference>
<dbReference type="Pfam" id="PF17457">
    <property type="entry name" value="DUF5420"/>
    <property type="match status" value="1"/>
</dbReference>
<dbReference type="RefSeq" id="WP_095585933.1">
    <property type="nucleotide sequence ID" value="NZ_BFKT01000023.1"/>
</dbReference>
<gene>
    <name evidence="1" type="ORF">BTQ06_03775</name>
</gene>
<accession>A0A2A2CGR7</accession>
<sequence length="192" mass="22422">MSIKYRYFKMNERDSRHYHREWLDCTGRERKKLIDDFLSNHRAKGYLYFWCRGHIFVTSILVHEDVDVGRNKRVLSDKFDEDGRVLFSVKPDRRFREGKKLNKALNILNEKLKQLPSFSTWMVNKLDCYFEVFGVSNGRTVMACSSAGFYGDKGAVVVRIPVGESDNAFSPEKLHPSLMAIKHSEFIAITEE</sequence>
<comment type="caution">
    <text evidence="1">The sequence shown here is derived from an EMBL/GenBank/DDBJ whole genome shotgun (WGS) entry which is preliminary data.</text>
</comment>
<proteinExistence type="predicted"/>
<evidence type="ECO:0000313" key="2">
    <source>
        <dbReference type="Proteomes" id="UP000218543"/>
    </source>
</evidence>
<organism evidence="1 2">
    <name type="scientific">Escherichia coli</name>
    <dbReference type="NCBI Taxonomy" id="562"/>
    <lineage>
        <taxon>Bacteria</taxon>
        <taxon>Pseudomonadati</taxon>
        <taxon>Pseudomonadota</taxon>
        <taxon>Gammaproteobacteria</taxon>
        <taxon>Enterobacterales</taxon>
        <taxon>Enterobacteriaceae</taxon>
        <taxon>Escherichia</taxon>
    </lineage>
</organism>
<evidence type="ECO:0000313" key="1">
    <source>
        <dbReference type="EMBL" id="PAU26418.1"/>
    </source>
</evidence>
<dbReference type="Proteomes" id="UP000218543">
    <property type="component" value="Unassembled WGS sequence"/>
</dbReference>
<protein>
    <submittedName>
        <fullName evidence="1">Uncharacterized protein</fullName>
    </submittedName>
</protein>